<evidence type="ECO:0000256" key="14">
    <source>
        <dbReference type="ARBA" id="ARBA00022840"/>
    </source>
</evidence>
<evidence type="ECO:0000256" key="4">
    <source>
        <dbReference type="ARBA" id="ARBA00012513"/>
    </source>
</evidence>
<evidence type="ECO:0000256" key="2">
    <source>
        <dbReference type="ARBA" id="ARBA00008536"/>
    </source>
</evidence>
<comment type="similarity">
    <text evidence="2">In the N-terminal section; belongs to the leguminous lectin family.</text>
</comment>
<evidence type="ECO:0000256" key="9">
    <source>
        <dbReference type="ARBA" id="ARBA00022729"/>
    </source>
</evidence>
<reference evidence="26" key="2">
    <citation type="submission" date="2025-08" db="UniProtKB">
        <authorList>
            <consortium name="RefSeq"/>
        </authorList>
    </citation>
    <scope>IDENTIFICATION</scope>
    <source>
        <tissue evidence="26">Leaf</tissue>
    </source>
</reference>
<evidence type="ECO:0000313" key="25">
    <source>
        <dbReference type="Proteomes" id="UP000504610"/>
    </source>
</evidence>
<feature type="transmembrane region" description="Helical" evidence="22">
    <location>
        <begin position="287"/>
        <end position="311"/>
    </location>
</feature>
<comment type="catalytic activity">
    <reaction evidence="20">
        <text>L-seryl-[protein] + ATP = O-phospho-L-seryl-[protein] + ADP + H(+)</text>
        <dbReference type="Rhea" id="RHEA:17989"/>
        <dbReference type="Rhea" id="RHEA-COMP:9863"/>
        <dbReference type="Rhea" id="RHEA-COMP:11604"/>
        <dbReference type="ChEBI" id="CHEBI:15378"/>
        <dbReference type="ChEBI" id="CHEBI:29999"/>
        <dbReference type="ChEBI" id="CHEBI:30616"/>
        <dbReference type="ChEBI" id="CHEBI:83421"/>
        <dbReference type="ChEBI" id="CHEBI:456216"/>
        <dbReference type="EC" id="2.7.11.1"/>
    </reaction>
</comment>
<dbReference type="Gene3D" id="2.60.120.200">
    <property type="match status" value="1"/>
</dbReference>
<dbReference type="InterPro" id="IPR008271">
    <property type="entry name" value="Ser/Thr_kinase_AS"/>
</dbReference>
<dbReference type="Gene3D" id="1.10.510.10">
    <property type="entry name" value="Transferase(Phosphotransferase) domain 1"/>
    <property type="match status" value="1"/>
</dbReference>
<evidence type="ECO:0000256" key="7">
    <source>
        <dbReference type="ARBA" id="ARBA00022679"/>
    </source>
</evidence>
<keyword evidence="5" id="KW-1003">Cell membrane</keyword>
<keyword evidence="11 21" id="KW-0547">Nucleotide-binding</keyword>
<dbReference type="FunFam" id="2.60.120.200:FF:000086">
    <property type="entry name" value="L-type lectin-domain containing receptor kinase S.4"/>
    <property type="match status" value="1"/>
</dbReference>
<evidence type="ECO:0000256" key="22">
    <source>
        <dbReference type="SAM" id="Phobius"/>
    </source>
</evidence>
<evidence type="ECO:0000256" key="12">
    <source>
        <dbReference type="ARBA" id="ARBA00022777"/>
    </source>
</evidence>
<dbReference type="RefSeq" id="XP_018471515.1">
    <property type="nucleotide sequence ID" value="XM_018616013.2"/>
</dbReference>
<protein>
    <recommendedName>
        <fullName evidence="4">non-specific serine/threonine protein kinase</fullName>
        <ecNumber evidence="4">2.7.11.1</ecNumber>
    </recommendedName>
</protein>
<name>A0A6J0MG84_RAPSA</name>
<dbReference type="InterPro" id="IPR019825">
    <property type="entry name" value="Lectin_legB_Mn/Ca_BS"/>
</dbReference>
<sequence length="668" mass="74235">MINMFVLVILLLLLQLFSNKTVSQSEEGEFGFNGYLYNSYGIANLDSNGLLTLTNLTSYKSGQVFYNLPVRFKNSKKNGTASSFSTTFVFAIVPISQGQGMAFVISPTKGLPYSSSAQHLGLFNSTNNGDPSNHIVAVEFDTFQNQEFGDIDSNHVGIDINGLQSEIASTAGYYKEDGTFKNMSLAKRKPIQAWVEYDSSKKQLNVTLHPPHLPKPKIPLLSLTKDLSPYLLESMYVGFTSSNGMLRSSQYILGWTFKLNGEASNLDISRLPKLPDDDNQESGLKRILAISLSVTGFAVLVFLAISFMLFLKRKKLMEVLEDWEVQFGPHRFAYKDLYVATKGFKNSELLGKGGFGKVYKGTLLTSKIDIAVKKVSHDSRQGMREFVAEIATIGRLRHHNLVRLLGYCRRKGELYLVYDCMPKGSLDKFLYHKQGHSLDWSQRFKVIKDVASGLCYLHEQWVQVIIHRDIKPANILLDESMNAKLGDFGLAKLCDHGIDPQTSNVAGTFGYISPELSRTGKASTSSDVFAFGVLMLEIACGRRPVLPRASSPSQMVLTDWVLDCWEDEILQVVDEKLKHDDTYLEEQIELVLKLGLLCSHPVAAIRPSMSSVIQFLDGVAQLPPNLFDIVKAREIVGGTETFGEAGKSLAQSSSVTVTFTEPFTSHGR</sequence>
<feature type="domain" description="Protein kinase" evidence="24">
    <location>
        <begin position="344"/>
        <end position="603"/>
    </location>
</feature>
<dbReference type="AlphaFoldDB" id="A0A6J0MG84"/>
<evidence type="ECO:0000256" key="23">
    <source>
        <dbReference type="SAM" id="SignalP"/>
    </source>
</evidence>
<dbReference type="GO" id="GO:0005886">
    <property type="term" value="C:plasma membrane"/>
    <property type="evidence" value="ECO:0007669"/>
    <property type="project" value="UniProtKB-SubCell"/>
</dbReference>
<evidence type="ECO:0000256" key="10">
    <source>
        <dbReference type="ARBA" id="ARBA00022734"/>
    </source>
</evidence>
<dbReference type="Gene3D" id="3.30.200.20">
    <property type="entry name" value="Phosphorylase Kinase, domain 1"/>
    <property type="match status" value="1"/>
</dbReference>
<keyword evidence="8 22" id="KW-0812">Transmembrane</keyword>
<evidence type="ECO:0000256" key="13">
    <source>
        <dbReference type="ARBA" id="ARBA00022821"/>
    </source>
</evidence>
<feature type="chain" id="PRO_5027002889" description="non-specific serine/threonine protein kinase" evidence="23">
    <location>
        <begin position="24"/>
        <end position="668"/>
    </location>
</feature>
<dbReference type="GO" id="GO:0030246">
    <property type="term" value="F:carbohydrate binding"/>
    <property type="evidence" value="ECO:0007669"/>
    <property type="project" value="UniProtKB-KW"/>
</dbReference>
<dbReference type="InterPro" id="IPR000719">
    <property type="entry name" value="Prot_kinase_dom"/>
</dbReference>
<evidence type="ECO:0000256" key="20">
    <source>
        <dbReference type="ARBA" id="ARBA00048679"/>
    </source>
</evidence>
<dbReference type="InterPro" id="IPR017441">
    <property type="entry name" value="Protein_kinase_ATP_BS"/>
</dbReference>
<keyword evidence="6" id="KW-0723">Serine/threonine-protein kinase</keyword>
<evidence type="ECO:0000259" key="24">
    <source>
        <dbReference type="PROSITE" id="PS50011"/>
    </source>
</evidence>
<keyword evidence="17 26" id="KW-0675">Receptor</keyword>
<dbReference type="EC" id="2.7.11.1" evidence="4"/>
<keyword evidence="16 22" id="KW-0472">Membrane</keyword>
<dbReference type="CDD" id="cd06899">
    <property type="entry name" value="lectin_legume_LecRK_Arcelin_ConA"/>
    <property type="match status" value="1"/>
</dbReference>
<keyword evidence="13" id="KW-0611">Plant defense</keyword>
<dbReference type="Pfam" id="PF00069">
    <property type="entry name" value="Pkinase"/>
    <property type="match status" value="1"/>
</dbReference>
<keyword evidence="10" id="KW-0430">Lectin</keyword>
<evidence type="ECO:0000256" key="16">
    <source>
        <dbReference type="ARBA" id="ARBA00023136"/>
    </source>
</evidence>
<dbReference type="OrthoDB" id="543442at2759"/>
<evidence type="ECO:0000256" key="8">
    <source>
        <dbReference type="ARBA" id="ARBA00022692"/>
    </source>
</evidence>
<gene>
    <name evidence="26" type="primary">LOC108842951</name>
</gene>
<dbReference type="GO" id="GO:0004674">
    <property type="term" value="F:protein serine/threonine kinase activity"/>
    <property type="evidence" value="ECO:0007669"/>
    <property type="project" value="UniProtKB-KW"/>
</dbReference>
<dbReference type="InterPro" id="IPR011009">
    <property type="entry name" value="Kinase-like_dom_sf"/>
</dbReference>
<dbReference type="SUPFAM" id="SSF56112">
    <property type="entry name" value="Protein kinase-like (PK-like)"/>
    <property type="match status" value="1"/>
</dbReference>
<evidence type="ECO:0000256" key="21">
    <source>
        <dbReference type="PROSITE-ProRule" id="PRU10141"/>
    </source>
</evidence>
<evidence type="ECO:0000256" key="11">
    <source>
        <dbReference type="ARBA" id="ARBA00022741"/>
    </source>
</evidence>
<evidence type="ECO:0000256" key="5">
    <source>
        <dbReference type="ARBA" id="ARBA00022475"/>
    </source>
</evidence>
<dbReference type="GeneID" id="108842951"/>
<dbReference type="PROSITE" id="PS00107">
    <property type="entry name" value="PROTEIN_KINASE_ATP"/>
    <property type="match status" value="1"/>
</dbReference>
<evidence type="ECO:0000256" key="1">
    <source>
        <dbReference type="ARBA" id="ARBA00004251"/>
    </source>
</evidence>
<evidence type="ECO:0000256" key="17">
    <source>
        <dbReference type="ARBA" id="ARBA00023170"/>
    </source>
</evidence>
<reference evidence="25" key="1">
    <citation type="journal article" date="2019" name="Database">
        <title>The radish genome database (RadishGD): an integrated information resource for radish genomics.</title>
        <authorList>
            <person name="Yu H.J."/>
            <person name="Baek S."/>
            <person name="Lee Y.J."/>
            <person name="Cho A."/>
            <person name="Mun J.H."/>
        </authorList>
    </citation>
    <scope>NUCLEOTIDE SEQUENCE [LARGE SCALE GENOMIC DNA]</scope>
    <source>
        <strain evidence="25">cv. WK10039</strain>
    </source>
</reference>
<evidence type="ECO:0000256" key="15">
    <source>
        <dbReference type="ARBA" id="ARBA00022989"/>
    </source>
</evidence>
<feature type="signal peptide" evidence="23">
    <location>
        <begin position="1"/>
        <end position="23"/>
    </location>
</feature>
<comment type="similarity">
    <text evidence="3">In the C-terminal section; belongs to the protein kinase superfamily. Ser/Thr protein kinase family.</text>
</comment>
<comment type="catalytic activity">
    <reaction evidence="19">
        <text>L-threonyl-[protein] + ATP = O-phospho-L-threonyl-[protein] + ADP + H(+)</text>
        <dbReference type="Rhea" id="RHEA:46608"/>
        <dbReference type="Rhea" id="RHEA-COMP:11060"/>
        <dbReference type="Rhea" id="RHEA-COMP:11605"/>
        <dbReference type="ChEBI" id="CHEBI:15378"/>
        <dbReference type="ChEBI" id="CHEBI:30013"/>
        <dbReference type="ChEBI" id="CHEBI:30616"/>
        <dbReference type="ChEBI" id="CHEBI:61977"/>
        <dbReference type="ChEBI" id="CHEBI:456216"/>
        <dbReference type="EC" id="2.7.11.1"/>
    </reaction>
</comment>
<dbReference type="Pfam" id="PF00139">
    <property type="entry name" value="Lectin_legB"/>
    <property type="match status" value="1"/>
</dbReference>
<keyword evidence="15 22" id="KW-1133">Transmembrane helix</keyword>
<keyword evidence="7" id="KW-0808">Transferase</keyword>
<keyword evidence="18" id="KW-0325">Glycoprotein</keyword>
<dbReference type="GO" id="GO:0042742">
    <property type="term" value="P:defense response to bacterium"/>
    <property type="evidence" value="ECO:0007669"/>
    <property type="project" value="UniProtKB-ARBA"/>
</dbReference>
<keyword evidence="12 26" id="KW-0418">Kinase</keyword>
<feature type="binding site" evidence="21">
    <location>
        <position position="374"/>
    </location>
    <ligand>
        <name>ATP</name>
        <dbReference type="ChEBI" id="CHEBI:30616"/>
    </ligand>
</feature>
<dbReference type="GO" id="GO:0005524">
    <property type="term" value="F:ATP binding"/>
    <property type="evidence" value="ECO:0007669"/>
    <property type="project" value="UniProtKB-UniRule"/>
</dbReference>
<dbReference type="InterPro" id="IPR050528">
    <property type="entry name" value="L-type_Lectin-RKs"/>
</dbReference>
<keyword evidence="9 23" id="KW-0732">Signal</keyword>
<dbReference type="PROSITE" id="PS00307">
    <property type="entry name" value="LECTIN_LEGUME_BETA"/>
    <property type="match status" value="1"/>
</dbReference>
<evidence type="ECO:0000256" key="19">
    <source>
        <dbReference type="ARBA" id="ARBA00047899"/>
    </source>
</evidence>
<keyword evidence="25" id="KW-1185">Reference proteome</keyword>
<evidence type="ECO:0000256" key="18">
    <source>
        <dbReference type="ARBA" id="ARBA00023180"/>
    </source>
</evidence>
<evidence type="ECO:0000256" key="6">
    <source>
        <dbReference type="ARBA" id="ARBA00022527"/>
    </source>
</evidence>
<dbReference type="GO" id="GO:0002229">
    <property type="term" value="P:defense response to oomycetes"/>
    <property type="evidence" value="ECO:0007669"/>
    <property type="project" value="UniProtKB-ARBA"/>
</dbReference>
<dbReference type="PROSITE" id="PS00108">
    <property type="entry name" value="PROTEIN_KINASE_ST"/>
    <property type="match status" value="1"/>
</dbReference>
<dbReference type="CDD" id="cd14066">
    <property type="entry name" value="STKc_IRAK"/>
    <property type="match status" value="1"/>
</dbReference>
<evidence type="ECO:0000313" key="26">
    <source>
        <dbReference type="RefSeq" id="XP_018471515.1"/>
    </source>
</evidence>
<dbReference type="FunFam" id="3.30.200.20:FF:000112">
    <property type="entry name" value="Lectin-domain containing receptor kinase A4.3"/>
    <property type="match status" value="1"/>
</dbReference>
<dbReference type="InterPro" id="IPR001220">
    <property type="entry name" value="Legume_lectin_dom"/>
</dbReference>
<dbReference type="PANTHER" id="PTHR27007">
    <property type="match status" value="1"/>
</dbReference>
<evidence type="ECO:0000256" key="3">
    <source>
        <dbReference type="ARBA" id="ARBA00010217"/>
    </source>
</evidence>
<organism evidence="25 26">
    <name type="scientific">Raphanus sativus</name>
    <name type="common">Radish</name>
    <name type="synonym">Raphanus raphanistrum var. sativus</name>
    <dbReference type="NCBI Taxonomy" id="3726"/>
    <lineage>
        <taxon>Eukaryota</taxon>
        <taxon>Viridiplantae</taxon>
        <taxon>Streptophyta</taxon>
        <taxon>Embryophyta</taxon>
        <taxon>Tracheophyta</taxon>
        <taxon>Spermatophyta</taxon>
        <taxon>Magnoliopsida</taxon>
        <taxon>eudicotyledons</taxon>
        <taxon>Gunneridae</taxon>
        <taxon>Pentapetalae</taxon>
        <taxon>rosids</taxon>
        <taxon>malvids</taxon>
        <taxon>Brassicales</taxon>
        <taxon>Brassicaceae</taxon>
        <taxon>Brassiceae</taxon>
        <taxon>Raphanus</taxon>
    </lineage>
</organism>
<dbReference type="InterPro" id="IPR013320">
    <property type="entry name" value="ConA-like_dom_sf"/>
</dbReference>
<comment type="subcellular location">
    <subcellularLocation>
        <location evidence="1">Cell membrane</location>
        <topology evidence="1">Single-pass type I membrane protein</topology>
    </subcellularLocation>
</comment>
<dbReference type="Proteomes" id="UP000504610">
    <property type="component" value="Chromosome 2"/>
</dbReference>
<dbReference type="SUPFAM" id="SSF49899">
    <property type="entry name" value="Concanavalin A-like lectins/glucanases"/>
    <property type="match status" value="1"/>
</dbReference>
<dbReference type="PROSITE" id="PS50011">
    <property type="entry name" value="PROTEIN_KINASE_DOM"/>
    <property type="match status" value="1"/>
</dbReference>
<dbReference type="FunFam" id="1.10.510.10:FF:000108">
    <property type="entry name" value="L-type lectin-domain containing receptor kinase S.4"/>
    <property type="match status" value="1"/>
</dbReference>
<accession>A0A6J0MG84</accession>
<proteinExistence type="inferred from homology"/>
<dbReference type="SMART" id="SM00220">
    <property type="entry name" value="S_TKc"/>
    <property type="match status" value="1"/>
</dbReference>
<keyword evidence="14 21" id="KW-0067">ATP-binding</keyword>
<dbReference type="KEGG" id="rsz:108842951"/>